<dbReference type="KEGG" id="htu:Htur_5005"/>
<dbReference type="AlphaFoldDB" id="D2S2Y7"/>
<geneLocation type="plasmid" evidence="2 3">
    <name>pHTUR03</name>
</geneLocation>
<dbReference type="HOGENOM" id="CLU_2475925_0_0_2"/>
<evidence type="ECO:0000313" key="2">
    <source>
        <dbReference type="EMBL" id="ADB63734.1"/>
    </source>
</evidence>
<proteinExistence type="predicted"/>
<keyword evidence="2" id="KW-0614">Plasmid</keyword>
<accession>D2S2Y7</accession>
<evidence type="ECO:0000256" key="1">
    <source>
        <dbReference type="SAM" id="MobiDB-lite"/>
    </source>
</evidence>
<dbReference type="Proteomes" id="UP000001903">
    <property type="component" value="Plasmid pHTUR03"/>
</dbReference>
<evidence type="ECO:0000313" key="3">
    <source>
        <dbReference type="Proteomes" id="UP000001903"/>
    </source>
</evidence>
<name>D2S2Y7_HALTV</name>
<keyword evidence="3" id="KW-1185">Reference proteome</keyword>
<feature type="region of interest" description="Disordered" evidence="1">
    <location>
        <begin position="1"/>
        <end position="42"/>
    </location>
</feature>
<gene>
    <name evidence="2" type="ordered locus">Htur_5005</name>
</gene>
<dbReference type="EMBL" id="CP001863">
    <property type="protein sequence ID" value="ADB63734.1"/>
    <property type="molecule type" value="Genomic_DNA"/>
</dbReference>
<reference evidence="2 3" key="1">
    <citation type="journal article" date="2010" name="Stand. Genomic Sci.">
        <title>Complete genome sequence of Haloterrigena turkmenica type strain (4k).</title>
        <authorList>
            <person name="Saunders E."/>
            <person name="Tindall B.J."/>
            <person name="Fahnrich R."/>
            <person name="Lapidus A."/>
            <person name="Copeland A."/>
            <person name="Del Rio T.G."/>
            <person name="Lucas S."/>
            <person name="Chen F."/>
            <person name="Tice H."/>
            <person name="Cheng J.F."/>
            <person name="Han C."/>
            <person name="Detter J.C."/>
            <person name="Bruce D."/>
            <person name="Goodwin L."/>
            <person name="Chain P."/>
            <person name="Pitluck S."/>
            <person name="Pati A."/>
            <person name="Ivanova N."/>
            <person name="Mavromatis K."/>
            <person name="Chen A."/>
            <person name="Palaniappan K."/>
            <person name="Land M."/>
            <person name="Hauser L."/>
            <person name="Chang Y.J."/>
            <person name="Jeffries C.D."/>
            <person name="Brettin T."/>
            <person name="Rohde M."/>
            <person name="Goker M."/>
            <person name="Bristow J."/>
            <person name="Eisen J.A."/>
            <person name="Markowitz V."/>
            <person name="Hugenholtz P."/>
            <person name="Klenk H.P."/>
            <person name="Kyrpides N.C."/>
        </authorList>
    </citation>
    <scope>NUCLEOTIDE SEQUENCE [LARGE SCALE GENOMIC DNA]</scope>
    <source>
        <strain evidence="3">ATCC 51198 / DSM 5511 / JCM 9101 / NCIMB 13204 / VKM B-1734 / 4k</strain>
    </source>
</reference>
<sequence>MSNDGTGFEKVVVRRTGDLDVETGSEPPEIRGSGDYGYGSDLQTPAFDGIHECLDPDEHDAKTHVATIWYDLDAWEYTSEYSGEGDR</sequence>
<organism evidence="2 3">
    <name type="scientific">Haloterrigena turkmenica (strain ATCC 51198 / DSM 5511 / JCM 9101 / NCIMB 13204 / VKM B-1734 / 4k)</name>
    <name type="common">Halococcus turkmenicus</name>
    <dbReference type="NCBI Taxonomy" id="543526"/>
    <lineage>
        <taxon>Archaea</taxon>
        <taxon>Methanobacteriati</taxon>
        <taxon>Methanobacteriota</taxon>
        <taxon>Stenosarchaea group</taxon>
        <taxon>Halobacteria</taxon>
        <taxon>Halobacteriales</taxon>
        <taxon>Natrialbaceae</taxon>
        <taxon>Haloterrigena</taxon>
    </lineage>
</organism>
<protein>
    <submittedName>
        <fullName evidence="2">Uncharacterized protein</fullName>
    </submittedName>
</protein>